<evidence type="ECO:0000256" key="6">
    <source>
        <dbReference type="SAM" id="MobiDB-lite"/>
    </source>
</evidence>
<organism evidence="9 10">
    <name type="scientific">Aminomonas paucivorans DSM 12260</name>
    <dbReference type="NCBI Taxonomy" id="584708"/>
    <lineage>
        <taxon>Bacteria</taxon>
        <taxon>Thermotogati</taxon>
        <taxon>Synergistota</taxon>
        <taxon>Synergistia</taxon>
        <taxon>Synergistales</taxon>
        <taxon>Synergistaceae</taxon>
        <taxon>Aminomonas</taxon>
    </lineage>
</organism>
<evidence type="ECO:0000256" key="2">
    <source>
        <dbReference type="ARBA" id="ARBA00010075"/>
    </source>
</evidence>
<protein>
    <submittedName>
        <fullName evidence="9">Transposase IS4 family protein</fullName>
    </submittedName>
</protein>
<keyword evidence="5" id="KW-0233">DNA recombination</keyword>
<dbReference type="GO" id="GO:0004803">
    <property type="term" value="F:transposase activity"/>
    <property type="evidence" value="ECO:0007669"/>
    <property type="project" value="InterPro"/>
</dbReference>
<proteinExistence type="inferred from homology"/>
<dbReference type="RefSeq" id="WP_006299633.1">
    <property type="nucleotide sequence ID" value="NZ_CM001022.1"/>
</dbReference>
<accession>E3CVN2</accession>
<comment type="function">
    <text evidence="1">Involved in the transposition of the insertion sequence IS5.</text>
</comment>
<dbReference type="PANTHER" id="PTHR35604">
    <property type="entry name" value="TRANSPOSASE INSH FOR INSERTION SEQUENCE ELEMENT IS5A-RELATED"/>
    <property type="match status" value="1"/>
</dbReference>
<name>E3CVN2_9BACT</name>
<dbReference type="HOGENOM" id="CLU_049873_1_1_0"/>
<dbReference type="PANTHER" id="PTHR35604:SF2">
    <property type="entry name" value="TRANSPOSASE INSH FOR INSERTION SEQUENCE ELEMENT IS5A-RELATED"/>
    <property type="match status" value="1"/>
</dbReference>
<evidence type="ECO:0000256" key="4">
    <source>
        <dbReference type="ARBA" id="ARBA00023125"/>
    </source>
</evidence>
<feature type="region of interest" description="Disordered" evidence="6">
    <location>
        <begin position="158"/>
        <end position="185"/>
    </location>
</feature>
<dbReference type="PaxDb" id="584708-Apau_0055"/>
<keyword evidence="3" id="KW-0815">Transposition</keyword>
<dbReference type="Proteomes" id="UP000005096">
    <property type="component" value="Chromosome"/>
</dbReference>
<dbReference type="NCBIfam" id="NF033581">
    <property type="entry name" value="transpos_IS5_4"/>
    <property type="match status" value="1"/>
</dbReference>
<feature type="compositionally biased region" description="Basic and acidic residues" evidence="6">
    <location>
        <begin position="175"/>
        <end position="185"/>
    </location>
</feature>
<dbReference type="OrthoDB" id="1183at2"/>
<dbReference type="Pfam" id="PF05598">
    <property type="entry name" value="DUF772"/>
    <property type="match status" value="1"/>
</dbReference>
<evidence type="ECO:0000313" key="10">
    <source>
        <dbReference type="Proteomes" id="UP000005096"/>
    </source>
</evidence>
<dbReference type="AlphaFoldDB" id="E3CVN2"/>
<dbReference type="InterPro" id="IPR008490">
    <property type="entry name" value="Transposase_InsH_N"/>
</dbReference>
<dbReference type="InterPro" id="IPR002559">
    <property type="entry name" value="Transposase_11"/>
</dbReference>
<dbReference type="GO" id="GO:0003677">
    <property type="term" value="F:DNA binding"/>
    <property type="evidence" value="ECO:0007669"/>
    <property type="project" value="UniProtKB-KW"/>
</dbReference>
<comment type="similarity">
    <text evidence="2">Belongs to the transposase 11 family.</text>
</comment>
<keyword evidence="10" id="KW-1185">Reference proteome</keyword>
<keyword evidence="4" id="KW-0238">DNA-binding</keyword>
<reference evidence="9 10" key="1">
    <citation type="journal article" date="2010" name="Stand. Genomic Sci.">
        <title>Non-contiguous finished genome sequence of Aminomonas paucivorans type strain (GLU-3).</title>
        <authorList>
            <person name="Pitluck S."/>
            <person name="Yasawong M."/>
            <person name="Held B."/>
            <person name="Lapidus A."/>
            <person name="Nolan M."/>
            <person name="Copeland A."/>
            <person name="Lucas S."/>
            <person name="Del Rio T.G."/>
            <person name="Tice H."/>
            <person name="Cheng J.F."/>
            <person name="Chertkov O."/>
            <person name="Goodwin L."/>
            <person name="Tapia R."/>
            <person name="Han C."/>
            <person name="Liolios K."/>
            <person name="Ivanova N."/>
            <person name="Mavromatis K."/>
            <person name="Ovchinnikova G."/>
            <person name="Pati A."/>
            <person name="Chen A."/>
            <person name="Palaniappan K."/>
            <person name="Land M."/>
            <person name="Hauser L."/>
            <person name="Chang Y.J."/>
            <person name="Jeffries C.D."/>
            <person name="Pukall R."/>
            <person name="Spring S."/>
            <person name="Rohde M."/>
            <person name="Sikorski J."/>
            <person name="Goker M."/>
            <person name="Woyke T."/>
            <person name="Bristow J."/>
            <person name="Eisen J.A."/>
            <person name="Markowitz V."/>
            <person name="Hugenholtz P."/>
            <person name="Kyrpides N.C."/>
            <person name="Klenk H.P."/>
        </authorList>
    </citation>
    <scope>NUCLEOTIDE SEQUENCE [LARGE SCALE GENOMIC DNA]</scope>
    <source>
        <strain evidence="9 10">DSM 12260</strain>
    </source>
</reference>
<sequence>MRQGKLFFEEMAYQRLDKGKDPLVTLAETVDWRIFEEPLRAFRESLRTTDSPAGRKPFDPLLMFKILVLQSLYNLSDDAMEYQIRDRLSFQRFCDLSLEDRVPDAKTLWLFREQLTQAGLVELLFARFDEALRQMGLEARKGQIVDASLVSVPIQRNSREENRQIREGNPPQEWSEAKSRQKDTEARWTVKNSKSTFGYKNHIEADVSCKLIRRYAVTPASVHDSQVFKELLDPGNTSKDVWADAAYRSASHLEYLRQEGYREHIQRKGTSGHPLTGWEKQGNRTRSRTRSRVEHIFAAQKQQAGTLLLRSIGLARAKARIGLRNLIYNLQRFTYLVTQVYVWA</sequence>
<dbReference type="eggNOG" id="COG3039">
    <property type="taxonomic scope" value="Bacteria"/>
</dbReference>
<evidence type="ECO:0000313" key="9">
    <source>
        <dbReference type="EMBL" id="EFQ22495.1"/>
    </source>
</evidence>
<evidence type="ECO:0000256" key="1">
    <source>
        <dbReference type="ARBA" id="ARBA00003544"/>
    </source>
</evidence>
<evidence type="ECO:0000256" key="5">
    <source>
        <dbReference type="ARBA" id="ARBA00023172"/>
    </source>
</evidence>
<feature type="domain" description="Transposase InsH N-terminal" evidence="8">
    <location>
        <begin position="13"/>
        <end position="113"/>
    </location>
</feature>
<dbReference type="GO" id="GO:0006313">
    <property type="term" value="P:DNA transposition"/>
    <property type="evidence" value="ECO:0007669"/>
    <property type="project" value="InterPro"/>
</dbReference>
<evidence type="ECO:0000256" key="3">
    <source>
        <dbReference type="ARBA" id="ARBA00022578"/>
    </source>
</evidence>
<evidence type="ECO:0000259" key="8">
    <source>
        <dbReference type="Pfam" id="PF05598"/>
    </source>
</evidence>
<dbReference type="EMBL" id="CM001022">
    <property type="protein sequence ID" value="EFQ22495.1"/>
    <property type="molecule type" value="Genomic_DNA"/>
</dbReference>
<gene>
    <name evidence="9" type="ORF">Apau_0055</name>
</gene>
<feature type="domain" description="Transposase IS4-like" evidence="7">
    <location>
        <begin position="142"/>
        <end position="330"/>
    </location>
</feature>
<evidence type="ECO:0000259" key="7">
    <source>
        <dbReference type="Pfam" id="PF01609"/>
    </source>
</evidence>
<dbReference type="InterPro" id="IPR047959">
    <property type="entry name" value="Transpos_IS5"/>
</dbReference>
<dbReference type="Pfam" id="PF01609">
    <property type="entry name" value="DDE_Tnp_1"/>
    <property type="match status" value="1"/>
</dbReference>
<dbReference type="STRING" id="584708.Apau_0055"/>